<organism evidence="4 5">
    <name type="scientific">Trichinella pseudospiralis</name>
    <name type="common">Parasitic roundworm</name>
    <dbReference type="NCBI Taxonomy" id="6337"/>
    <lineage>
        <taxon>Eukaryota</taxon>
        <taxon>Metazoa</taxon>
        <taxon>Ecdysozoa</taxon>
        <taxon>Nematoda</taxon>
        <taxon>Enoplea</taxon>
        <taxon>Dorylaimia</taxon>
        <taxon>Trichinellida</taxon>
        <taxon>Trichinellidae</taxon>
        <taxon>Trichinella</taxon>
    </lineage>
</organism>
<dbReference type="Proteomes" id="UP000054815">
    <property type="component" value="Unassembled WGS sequence"/>
</dbReference>
<evidence type="ECO:0000313" key="5">
    <source>
        <dbReference type="Proteomes" id="UP000054815"/>
    </source>
</evidence>
<dbReference type="GO" id="GO:0030864">
    <property type="term" value="C:cortical actin cytoskeleton"/>
    <property type="evidence" value="ECO:0007669"/>
    <property type="project" value="TreeGrafter"/>
</dbReference>
<gene>
    <name evidence="4" type="primary">Fbxo42</name>
    <name evidence="4" type="ORF">T4E_2709</name>
</gene>
<protein>
    <submittedName>
        <fullName evidence="4">Signal recognition particle 9 kDa protein</fullName>
    </submittedName>
</protein>
<dbReference type="InterPro" id="IPR029006">
    <property type="entry name" value="ADF-H/Gelsolin-like_dom_sf"/>
</dbReference>
<comment type="similarity">
    <text evidence="1">Belongs to the actin-binding proteins ADF family. GMF subfamily.</text>
</comment>
<name>A0A0V0XY95_TRIPS</name>
<dbReference type="GO" id="GO:0008312">
    <property type="term" value="F:7S RNA binding"/>
    <property type="evidence" value="ECO:0007669"/>
    <property type="project" value="InterPro"/>
</dbReference>
<accession>A0A0V0XY95</accession>
<dbReference type="GO" id="GO:0006614">
    <property type="term" value="P:SRP-dependent cotranslational protein targeting to membrane"/>
    <property type="evidence" value="ECO:0007669"/>
    <property type="project" value="InterPro"/>
</dbReference>
<keyword evidence="2" id="KW-0687">Ribonucleoprotein</keyword>
<evidence type="ECO:0000259" key="3">
    <source>
        <dbReference type="PROSITE" id="PS51263"/>
    </source>
</evidence>
<dbReference type="InterPro" id="IPR011171">
    <property type="entry name" value="GMF"/>
</dbReference>
<sequence length="247" mass="28868">MNRDIFGELKLNLKKSRSIIVMNLCDLFKDFSVRYEMVESRTTLPLFTEFFLTIKAEGELISFGGSEISATRSKIHELICEELIENCSIENINEALLEDEPRFVLLCRRTQHSDGRVSFPFVLIFVSPSGCIPEVQMLYAGSVRFVRELVKANNFIVIREIDELTDDLIDTNLHTWEEFVKVIEKLYEEDPDKFRFITKYSHQCTRLEFKATNDRVCAQYSTDAFQDLKRFEKLLGTLMRNMASREK</sequence>
<dbReference type="Gene3D" id="3.30.720.10">
    <property type="entry name" value="Signal recognition particle alu RNA binding heterodimer, srp9/1"/>
    <property type="match status" value="1"/>
</dbReference>
<dbReference type="STRING" id="6337.A0A0V0XY95"/>
<feature type="domain" description="ADF-H" evidence="3">
    <location>
        <begin position="39"/>
        <end position="174"/>
    </location>
</feature>
<dbReference type="PROSITE" id="PS51263">
    <property type="entry name" value="ADF_H"/>
    <property type="match status" value="1"/>
</dbReference>
<dbReference type="PANTHER" id="PTHR11249">
    <property type="entry name" value="GLIAL FACTOR NATURATION FACTOR"/>
    <property type="match status" value="1"/>
</dbReference>
<dbReference type="EMBL" id="JYDU01000098">
    <property type="protein sequence ID" value="KRX92935.1"/>
    <property type="molecule type" value="Genomic_DNA"/>
</dbReference>
<evidence type="ECO:0000256" key="1">
    <source>
        <dbReference type="ARBA" id="ARBA00010055"/>
    </source>
</evidence>
<dbReference type="Gene3D" id="3.40.20.10">
    <property type="entry name" value="Severin"/>
    <property type="match status" value="1"/>
</dbReference>
<dbReference type="GO" id="GO:0071933">
    <property type="term" value="F:Arp2/3 complex binding"/>
    <property type="evidence" value="ECO:0007669"/>
    <property type="project" value="InterPro"/>
</dbReference>
<evidence type="ECO:0000313" key="4">
    <source>
        <dbReference type="EMBL" id="KRX92935.1"/>
    </source>
</evidence>
<dbReference type="GO" id="GO:0003779">
    <property type="term" value="F:actin binding"/>
    <property type="evidence" value="ECO:0007669"/>
    <property type="project" value="InterPro"/>
</dbReference>
<dbReference type="InterPro" id="IPR039432">
    <property type="entry name" value="SRP9_dom"/>
</dbReference>
<dbReference type="GO" id="GO:0071846">
    <property type="term" value="P:actin filament debranching"/>
    <property type="evidence" value="ECO:0007669"/>
    <property type="project" value="InterPro"/>
</dbReference>
<dbReference type="GO" id="GO:0034316">
    <property type="term" value="P:negative regulation of Arp2/3 complex-mediated actin nucleation"/>
    <property type="evidence" value="ECO:0007669"/>
    <property type="project" value="TreeGrafter"/>
</dbReference>
<dbReference type="AlphaFoldDB" id="A0A0V0XY95"/>
<reference evidence="4 5" key="1">
    <citation type="submission" date="2015-01" db="EMBL/GenBank/DDBJ databases">
        <title>Evolution of Trichinella species and genotypes.</title>
        <authorList>
            <person name="Korhonen P.K."/>
            <person name="Edoardo P."/>
            <person name="Giuseppe L.R."/>
            <person name="Gasser R.B."/>
        </authorList>
    </citation>
    <scope>NUCLEOTIDE SEQUENCE [LARGE SCALE GENOMIC DNA]</scope>
    <source>
        <strain evidence="4">ISS141</strain>
    </source>
</reference>
<dbReference type="SUPFAM" id="SSF54762">
    <property type="entry name" value="Signal recognition particle alu RNA binding heterodimer, SRP9/14"/>
    <property type="match status" value="1"/>
</dbReference>
<dbReference type="PANTHER" id="PTHR11249:SF2">
    <property type="entry name" value="GLIA MATURATION FACTOR"/>
    <property type="match status" value="1"/>
</dbReference>
<keyword evidence="2" id="KW-0733">Signal recognition particle</keyword>
<proteinExistence type="inferred from homology"/>
<dbReference type="InterPro" id="IPR002108">
    <property type="entry name" value="ADF-H"/>
</dbReference>
<comment type="caution">
    <text evidence="4">The sequence shown here is derived from an EMBL/GenBank/DDBJ whole genome shotgun (WGS) entry which is preliminary data.</text>
</comment>
<dbReference type="GO" id="GO:0005786">
    <property type="term" value="C:signal recognition particle, endoplasmic reticulum targeting"/>
    <property type="evidence" value="ECO:0007669"/>
    <property type="project" value="UniProtKB-KW"/>
</dbReference>
<dbReference type="SUPFAM" id="SSF55753">
    <property type="entry name" value="Actin depolymerizing proteins"/>
    <property type="match status" value="1"/>
</dbReference>
<evidence type="ECO:0000256" key="2">
    <source>
        <dbReference type="ARBA" id="ARBA00023135"/>
    </source>
</evidence>
<dbReference type="Pfam" id="PF05486">
    <property type="entry name" value="SRP9-21"/>
    <property type="match status" value="1"/>
</dbReference>
<dbReference type="InterPro" id="IPR009018">
    <property type="entry name" value="Signal_recog_particle_SRP9/14"/>
</dbReference>